<dbReference type="Pfam" id="PF00074">
    <property type="entry name" value="RnaseA"/>
    <property type="match status" value="1"/>
</dbReference>
<feature type="domain" description="Ribonuclease A-domain" evidence="5">
    <location>
        <begin position="11"/>
        <end position="103"/>
    </location>
</feature>
<dbReference type="Gene3D" id="3.10.130.10">
    <property type="entry name" value="Ribonuclease A-like domain"/>
    <property type="match status" value="1"/>
</dbReference>
<gene>
    <name evidence="7" type="primary">LOC101672451</name>
</gene>
<dbReference type="Proteomes" id="UP000000715">
    <property type="component" value="Unplaced"/>
</dbReference>
<dbReference type="AlphaFoldDB" id="A0A8U0TB73"/>
<dbReference type="GO" id="GO:0005576">
    <property type="term" value="C:extracellular region"/>
    <property type="evidence" value="ECO:0007669"/>
    <property type="project" value="UniProtKB-SubCell"/>
</dbReference>
<dbReference type="OrthoDB" id="9445034at2759"/>
<keyword evidence="4" id="KW-0732">Signal</keyword>
<evidence type="ECO:0000313" key="7">
    <source>
        <dbReference type="RefSeq" id="XP_012905916.1"/>
    </source>
</evidence>
<protein>
    <submittedName>
        <fullName evidence="7">Ribonuclease K3-like</fullName>
    </submittedName>
</protein>
<dbReference type="SUPFAM" id="SSF54076">
    <property type="entry name" value="RNase A-like"/>
    <property type="match status" value="1"/>
</dbReference>
<dbReference type="GeneID" id="101672451"/>
<feature type="signal peptide" evidence="4">
    <location>
        <begin position="1"/>
        <end position="17"/>
    </location>
</feature>
<evidence type="ECO:0000313" key="6">
    <source>
        <dbReference type="Proteomes" id="UP000000715"/>
    </source>
</evidence>
<dbReference type="InterPro" id="IPR023412">
    <property type="entry name" value="RNaseA_domain"/>
</dbReference>
<dbReference type="InterPro" id="IPR036816">
    <property type="entry name" value="RNaseA-like_dom_sf"/>
</dbReference>
<dbReference type="InterPro" id="IPR001427">
    <property type="entry name" value="RNaseA"/>
</dbReference>
<sequence length="103" mass="11619">MMLDLLVPFPLIQLLLGSWGLVHPLCHSNVTITCSWPNRTCRPRGNNCHQSANPINVTSHYHTRGRYPDCSYSTTPQNKFYVVAWDPHQPGYSPNCLTPVGLD</sequence>
<evidence type="ECO:0000256" key="1">
    <source>
        <dbReference type="ARBA" id="ARBA00004613"/>
    </source>
</evidence>
<dbReference type="PRINTS" id="PR00794">
    <property type="entry name" value="RIBONUCLEASE"/>
</dbReference>
<feature type="chain" id="PRO_5035902978" evidence="4">
    <location>
        <begin position="18"/>
        <end position="103"/>
    </location>
</feature>
<evidence type="ECO:0000256" key="4">
    <source>
        <dbReference type="SAM" id="SignalP"/>
    </source>
</evidence>
<evidence type="ECO:0000256" key="3">
    <source>
        <dbReference type="ARBA" id="ARBA00022525"/>
    </source>
</evidence>
<evidence type="ECO:0000259" key="5">
    <source>
        <dbReference type="SMART" id="SM00092"/>
    </source>
</evidence>
<dbReference type="KEGG" id="mpuf:101672451"/>
<reference evidence="7" key="1">
    <citation type="submission" date="2025-08" db="UniProtKB">
        <authorList>
            <consortium name="RefSeq"/>
        </authorList>
    </citation>
    <scope>IDENTIFICATION</scope>
    <source>
        <tissue evidence="7">Brain</tissue>
    </source>
</reference>
<organism evidence="6 7">
    <name type="scientific">Mustela putorius furo</name>
    <name type="common">European domestic ferret</name>
    <name type="synonym">Mustela furo</name>
    <dbReference type="NCBI Taxonomy" id="9669"/>
    <lineage>
        <taxon>Eukaryota</taxon>
        <taxon>Metazoa</taxon>
        <taxon>Chordata</taxon>
        <taxon>Craniata</taxon>
        <taxon>Vertebrata</taxon>
        <taxon>Euteleostomi</taxon>
        <taxon>Mammalia</taxon>
        <taxon>Eutheria</taxon>
        <taxon>Laurasiatheria</taxon>
        <taxon>Carnivora</taxon>
        <taxon>Caniformia</taxon>
        <taxon>Musteloidea</taxon>
        <taxon>Mustelidae</taxon>
        <taxon>Mustelinae</taxon>
        <taxon>Mustela</taxon>
    </lineage>
</organism>
<dbReference type="SMART" id="SM00092">
    <property type="entry name" value="RNAse_Pc"/>
    <property type="match status" value="1"/>
</dbReference>
<accession>A0A8U0TB73</accession>
<keyword evidence="6" id="KW-1185">Reference proteome</keyword>
<evidence type="ECO:0000256" key="2">
    <source>
        <dbReference type="ARBA" id="ARBA00005600"/>
    </source>
</evidence>
<dbReference type="RefSeq" id="XP_012905916.1">
    <property type="nucleotide sequence ID" value="XM_013050462.1"/>
</dbReference>
<comment type="similarity">
    <text evidence="2">Belongs to the pancreatic ribonuclease family.</text>
</comment>
<comment type="subcellular location">
    <subcellularLocation>
        <location evidence="1">Secreted</location>
    </subcellularLocation>
</comment>
<proteinExistence type="inferred from homology"/>
<dbReference type="GO" id="GO:0003676">
    <property type="term" value="F:nucleic acid binding"/>
    <property type="evidence" value="ECO:0007669"/>
    <property type="project" value="InterPro"/>
</dbReference>
<name>A0A8U0TB73_MUSPF</name>
<keyword evidence="3" id="KW-0964">Secreted</keyword>